<comment type="caution">
    <text evidence="1">The sequence shown here is derived from an EMBL/GenBank/DDBJ whole genome shotgun (WGS) entry which is preliminary data.</text>
</comment>
<reference evidence="1 2" key="1">
    <citation type="journal article" date="2019" name="G3 (Bethesda)">
        <title>Sequencing of a Wild Apple (Malus baccata) Genome Unravels the Differences Between Cultivated and Wild Apple Species Regarding Disease Resistance and Cold Tolerance.</title>
        <authorList>
            <person name="Chen X."/>
        </authorList>
    </citation>
    <scope>NUCLEOTIDE SEQUENCE [LARGE SCALE GENOMIC DNA]</scope>
    <source>
        <strain evidence="2">cv. Shandingzi</strain>
        <tissue evidence="1">Leaves</tissue>
    </source>
</reference>
<protein>
    <submittedName>
        <fullName evidence="1">Uncharacterized protein</fullName>
    </submittedName>
</protein>
<organism evidence="1 2">
    <name type="scientific">Malus baccata</name>
    <name type="common">Siberian crab apple</name>
    <name type="synonym">Pyrus baccata</name>
    <dbReference type="NCBI Taxonomy" id="106549"/>
    <lineage>
        <taxon>Eukaryota</taxon>
        <taxon>Viridiplantae</taxon>
        <taxon>Streptophyta</taxon>
        <taxon>Embryophyta</taxon>
        <taxon>Tracheophyta</taxon>
        <taxon>Spermatophyta</taxon>
        <taxon>Magnoliopsida</taxon>
        <taxon>eudicotyledons</taxon>
        <taxon>Gunneridae</taxon>
        <taxon>Pentapetalae</taxon>
        <taxon>rosids</taxon>
        <taxon>fabids</taxon>
        <taxon>Rosales</taxon>
        <taxon>Rosaceae</taxon>
        <taxon>Amygdaloideae</taxon>
        <taxon>Maleae</taxon>
        <taxon>Malus</taxon>
    </lineage>
</organism>
<gene>
    <name evidence="1" type="ORF">C1H46_001057</name>
</gene>
<name>A0A540NRQ4_MALBA</name>
<evidence type="ECO:0000313" key="2">
    <source>
        <dbReference type="Proteomes" id="UP000315295"/>
    </source>
</evidence>
<dbReference type="EMBL" id="VIEB01000012">
    <property type="protein sequence ID" value="TQE13250.1"/>
    <property type="molecule type" value="Genomic_DNA"/>
</dbReference>
<proteinExistence type="predicted"/>
<sequence length="60" mass="6189">MDPSETYRKFGEGWSCVVSKVEGPDAGKAVVECADGCTCATETRASTSSLQGTIGTKSVV</sequence>
<dbReference type="Proteomes" id="UP000315295">
    <property type="component" value="Unassembled WGS sequence"/>
</dbReference>
<keyword evidence="2" id="KW-1185">Reference proteome</keyword>
<evidence type="ECO:0000313" key="1">
    <source>
        <dbReference type="EMBL" id="TQE13250.1"/>
    </source>
</evidence>
<accession>A0A540NRQ4</accession>
<dbReference type="AlphaFoldDB" id="A0A540NRQ4"/>